<dbReference type="InterPro" id="IPR006749">
    <property type="entry name" value="Pox_E6"/>
</dbReference>
<dbReference type="GeneID" id="22647420"/>
<accession>A0A0A7MA68</accession>
<evidence type="ECO:0000256" key="1">
    <source>
        <dbReference type="ARBA" id="ARBA00004328"/>
    </source>
</evidence>
<dbReference type="PIRSF" id="PIRSF015629">
    <property type="entry name" value="VAC_E6R"/>
    <property type="match status" value="1"/>
</dbReference>
<evidence type="ECO:0000313" key="5">
    <source>
        <dbReference type="Proteomes" id="UP000107385"/>
    </source>
</evidence>
<comment type="subcellular location">
    <subcellularLocation>
        <location evidence="1 3">Virion</location>
    </subcellularLocation>
</comment>
<dbReference type="GO" id="GO:0044423">
    <property type="term" value="C:virion component"/>
    <property type="evidence" value="ECO:0007669"/>
    <property type="project" value="UniProtKB-UniRule"/>
</dbReference>
<evidence type="ECO:0000256" key="2">
    <source>
        <dbReference type="ARBA" id="ARBA00022844"/>
    </source>
</evidence>
<sequence>MDFIRRKYMIHAIDRNLDFLKAEFLQKLSIFSLGHVLALHYLVTAFPTAVVTKDALASTSFFVFVHMSQRHDVFDAVLRAAFDAPQLFVRALSRNHEAFAAAVQAYRAACAALLQDARFLVVAERAQDLAEVIGVNYDLAANPLFAADGQPVRDAEVIFAKLFRKTEFRAVKRIAVLRLLVWAFLVKRDTGGEFADNDRQDLFTLLQRAGAVRHSGITERIREYMFPGDKPSHWVWLNAPVARDEDVYRDRNAASLYERVLSYAYSEVKQGRVNANTLKLVYRLEEDPDIRGLLLQLIYDVPGDILGVVDSADEEWRRYFVRLYRENFVDGRTFTSEARFRDDLFRVVAAVDPDFFEPSRVREAFAADTRLKERFADMDLNGAFMSHLIYGEADPDLLAAERGLALRVYNEESDFFIREYNTYLFLNEEDPFVLDRGALVRLSEIPRERHRELFSDSVLRYFLDAKLGTLGLVLEDYREDVVAAMLRHLRRVEDLSSFPAYAARKSAAAVPGIVRAAISNFNPAVVAAMRPLLREHMTRVDALLEGLEHLSEADKRYIRRVVLQGRS</sequence>
<dbReference type="Pfam" id="PF04656">
    <property type="entry name" value="Pox_E6"/>
    <property type="match status" value="1"/>
</dbReference>
<dbReference type="KEGG" id="vg:22647420"/>
<dbReference type="Proteomes" id="UP000107385">
    <property type="component" value="Segment"/>
</dbReference>
<keyword evidence="5" id="KW-1185">Reference proteome</keyword>
<evidence type="ECO:0000313" key="4">
    <source>
        <dbReference type="EMBL" id="AIZ77273.1"/>
    </source>
</evidence>
<dbReference type="OrthoDB" id="2178at10239"/>
<protein>
    <recommendedName>
        <fullName evidence="3">Protein E6 homolog</fullName>
    </recommendedName>
</protein>
<dbReference type="RefSeq" id="YP_009112761.1">
    <property type="nucleotide sequence ID" value="NC_025963.1"/>
</dbReference>
<reference evidence="4 5" key="1">
    <citation type="submission" date="2014-09" db="EMBL/GenBank/DDBJ databases">
        <title>Parapoxvirus (PPV) of red deer reveals sub-clinical infection and confirms a unique species.</title>
        <authorList>
            <person name="Friederichs S."/>
            <person name="Stefan K."/>
            <person name="Helmut B."/>
            <person name="Heike L."/>
            <person name="Mathias B."/>
        </authorList>
    </citation>
    <scope>NUCLEOTIDE SEQUENCE [LARGE SCALE GENOMIC DNA]</scope>
    <source>
        <strain evidence="4">HL953</strain>
    </source>
</reference>
<organism evidence="4 5">
    <name type="scientific">Parapoxvirus red deer/HL953</name>
    <dbReference type="NCBI Taxonomy" id="1579460"/>
    <lineage>
        <taxon>Viruses</taxon>
        <taxon>Varidnaviria</taxon>
        <taxon>Bamfordvirae</taxon>
        <taxon>Nucleocytoviricota</taxon>
        <taxon>Pokkesviricetes</taxon>
        <taxon>Chitovirales</taxon>
        <taxon>Poxviridae</taxon>
        <taxon>Chordopoxvirinae</taxon>
        <taxon>Parapoxvirus</taxon>
        <taxon>Parapoxvirus reddeerpox</taxon>
        <taxon>Red deerpox virus</taxon>
    </lineage>
</organism>
<dbReference type="EMBL" id="KM502564">
    <property type="protein sequence ID" value="AIZ77273.1"/>
    <property type="molecule type" value="Genomic_DNA"/>
</dbReference>
<evidence type="ECO:0000256" key="3">
    <source>
        <dbReference type="PIRNR" id="PIRNR015629"/>
    </source>
</evidence>
<name>A0A0A7MA68_9POXV</name>
<keyword evidence="2 3" id="KW-0946">Virion</keyword>
<proteinExistence type="predicted"/>